<evidence type="ECO:0000256" key="4">
    <source>
        <dbReference type="ARBA" id="ARBA00022617"/>
    </source>
</evidence>
<reference evidence="14" key="3">
    <citation type="journal article" date="2017" name="Nature">
        <title>Genome sequence of the progenitor of the wheat D genome Aegilops tauschii.</title>
        <authorList>
            <person name="Luo M.C."/>
            <person name="Gu Y.Q."/>
            <person name="Puiu D."/>
            <person name="Wang H."/>
            <person name="Twardziok S.O."/>
            <person name="Deal K.R."/>
            <person name="Huo N."/>
            <person name="Zhu T."/>
            <person name="Wang L."/>
            <person name="Wang Y."/>
            <person name="McGuire P.E."/>
            <person name="Liu S."/>
            <person name="Long H."/>
            <person name="Ramasamy R.K."/>
            <person name="Rodriguez J.C."/>
            <person name="Van S.L."/>
            <person name="Yuan L."/>
            <person name="Wang Z."/>
            <person name="Xia Z."/>
            <person name="Xiao L."/>
            <person name="Anderson O.D."/>
            <person name="Ouyang S."/>
            <person name="Liang Y."/>
            <person name="Zimin A.V."/>
            <person name="Pertea G."/>
            <person name="Qi P."/>
            <person name="Bennetzen J.L."/>
            <person name="Dai X."/>
            <person name="Dawson M.W."/>
            <person name="Muller H.G."/>
            <person name="Kugler K."/>
            <person name="Rivarola-Duarte L."/>
            <person name="Spannagl M."/>
            <person name="Mayer K.F.X."/>
            <person name="Lu F.H."/>
            <person name="Bevan M.W."/>
            <person name="Leroy P."/>
            <person name="Li P."/>
            <person name="You F.M."/>
            <person name="Sun Q."/>
            <person name="Liu Z."/>
            <person name="Lyons E."/>
            <person name="Wicker T."/>
            <person name="Salzberg S.L."/>
            <person name="Devos K.M."/>
            <person name="Dvorak J."/>
        </authorList>
    </citation>
    <scope>NUCLEOTIDE SEQUENCE [LARGE SCALE GENOMIC DNA]</scope>
    <source>
        <strain evidence="14">cv. AL8/78</strain>
    </source>
</reference>
<evidence type="ECO:0000256" key="1">
    <source>
        <dbReference type="ARBA" id="ARBA00001971"/>
    </source>
</evidence>
<dbReference type="GO" id="GO:0016705">
    <property type="term" value="F:oxidoreductase activity, acting on paired donors, with incorporation or reduction of molecular oxygen"/>
    <property type="evidence" value="ECO:0007669"/>
    <property type="project" value="InterPro"/>
</dbReference>
<comment type="subcellular location">
    <subcellularLocation>
        <location evidence="2">Membrane</location>
        <topology evidence="2">Single-pass membrane protein</topology>
    </subcellularLocation>
</comment>
<dbReference type="GO" id="GO:0016102">
    <property type="term" value="P:diterpenoid biosynthetic process"/>
    <property type="evidence" value="ECO:0007669"/>
    <property type="project" value="UniProtKB-ARBA"/>
</dbReference>
<dbReference type="GO" id="GO:0016020">
    <property type="term" value="C:membrane"/>
    <property type="evidence" value="ECO:0007669"/>
    <property type="project" value="UniProtKB-SubCell"/>
</dbReference>
<dbReference type="FunFam" id="1.10.630.10:FF:000008">
    <property type="entry name" value="Cytochrome P450 71D8"/>
    <property type="match status" value="1"/>
</dbReference>
<dbReference type="Gene3D" id="1.10.630.10">
    <property type="entry name" value="Cytochrome P450"/>
    <property type="match status" value="1"/>
</dbReference>
<dbReference type="AlphaFoldDB" id="A0A453A7G1"/>
<evidence type="ECO:0000256" key="7">
    <source>
        <dbReference type="ARBA" id="ARBA00022989"/>
    </source>
</evidence>
<dbReference type="GO" id="GO:0005506">
    <property type="term" value="F:iron ion binding"/>
    <property type="evidence" value="ECO:0007669"/>
    <property type="project" value="InterPro"/>
</dbReference>
<keyword evidence="9 11" id="KW-0408">Iron</keyword>
<dbReference type="PANTHER" id="PTHR47955">
    <property type="entry name" value="CYTOCHROME P450 FAMILY 71 PROTEIN"/>
    <property type="match status" value="1"/>
</dbReference>
<dbReference type="GO" id="GO:0020037">
    <property type="term" value="F:heme binding"/>
    <property type="evidence" value="ECO:0007669"/>
    <property type="project" value="InterPro"/>
</dbReference>
<evidence type="ECO:0000313" key="14">
    <source>
        <dbReference type="EnsemblPlants" id="AET2Gv20011600.1"/>
    </source>
</evidence>
<reference evidence="14" key="5">
    <citation type="journal article" date="2021" name="G3 (Bethesda)">
        <title>Aegilops tauschii genome assembly Aet v5.0 features greater sequence contiguity and improved annotation.</title>
        <authorList>
            <person name="Wang L."/>
            <person name="Zhu T."/>
            <person name="Rodriguez J.C."/>
            <person name="Deal K.R."/>
            <person name="Dubcovsky J."/>
            <person name="McGuire P.E."/>
            <person name="Lux T."/>
            <person name="Spannagl M."/>
            <person name="Mayer K.F.X."/>
            <person name="Baldrich P."/>
            <person name="Meyers B.C."/>
            <person name="Huo N."/>
            <person name="Gu Y.Q."/>
            <person name="Zhou H."/>
            <person name="Devos K.M."/>
            <person name="Bennetzen J.L."/>
            <person name="Unver T."/>
            <person name="Budak H."/>
            <person name="Gulick P.J."/>
            <person name="Galiba G."/>
            <person name="Kalapos B."/>
            <person name="Nelson D.R."/>
            <person name="Li P."/>
            <person name="You F.M."/>
            <person name="Luo M.C."/>
            <person name="Dvorak J."/>
        </authorList>
    </citation>
    <scope>NUCLEOTIDE SEQUENCE [LARGE SCALE GENOMIC DNA]</scope>
    <source>
        <strain evidence="14">cv. AL8/78</strain>
    </source>
</reference>
<dbReference type="STRING" id="200361.A0A453A7G1"/>
<comment type="similarity">
    <text evidence="3 12">Belongs to the cytochrome P450 family.</text>
</comment>
<protein>
    <recommendedName>
        <fullName evidence="16">Cytochrome P450 71D7</fullName>
    </recommendedName>
</protein>
<organism evidence="14 15">
    <name type="scientific">Aegilops tauschii subsp. strangulata</name>
    <name type="common">Goatgrass</name>
    <dbReference type="NCBI Taxonomy" id="200361"/>
    <lineage>
        <taxon>Eukaryota</taxon>
        <taxon>Viridiplantae</taxon>
        <taxon>Streptophyta</taxon>
        <taxon>Embryophyta</taxon>
        <taxon>Tracheophyta</taxon>
        <taxon>Spermatophyta</taxon>
        <taxon>Magnoliopsida</taxon>
        <taxon>Liliopsida</taxon>
        <taxon>Poales</taxon>
        <taxon>Poaceae</taxon>
        <taxon>BOP clade</taxon>
        <taxon>Pooideae</taxon>
        <taxon>Triticodae</taxon>
        <taxon>Triticeae</taxon>
        <taxon>Triticinae</taxon>
        <taxon>Aegilops</taxon>
    </lineage>
</organism>
<dbReference type="InterPro" id="IPR036396">
    <property type="entry name" value="Cyt_P450_sf"/>
</dbReference>
<evidence type="ECO:0000256" key="10">
    <source>
        <dbReference type="ARBA" id="ARBA00023033"/>
    </source>
</evidence>
<proteinExistence type="inferred from homology"/>
<evidence type="ECO:0000256" key="3">
    <source>
        <dbReference type="ARBA" id="ARBA00010617"/>
    </source>
</evidence>
<keyword evidence="15" id="KW-1185">Reference proteome</keyword>
<keyword evidence="4 11" id="KW-0349">Heme</keyword>
<evidence type="ECO:0000256" key="12">
    <source>
        <dbReference type="RuleBase" id="RU000461"/>
    </source>
</evidence>
<accession>A0A453A7G1</accession>
<keyword evidence="10 12" id="KW-0503">Monooxygenase</keyword>
<reference evidence="14" key="4">
    <citation type="submission" date="2019-03" db="UniProtKB">
        <authorList>
            <consortium name="EnsemblPlants"/>
        </authorList>
    </citation>
    <scope>IDENTIFICATION</scope>
</reference>
<evidence type="ECO:0000256" key="9">
    <source>
        <dbReference type="ARBA" id="ARBA00023004"/>
    </source>
</evidence>
<keyword evidence="13" id="KW-0472">Membrane</keyword>
<keyword evidence="8 12" id="KW-0560">Oxidoreductase</keyword>
<evidence type="ECO:0000313" key="15">
    <source>
        <dbReference type="Proteomes" id="UP000015105"/>
    </source>
</evidence>
<dbReference type="InterPro" id="IPR001128">
    <property type="entry name" value="Cyt_P450"/>
</dbReference>
<keyword evidence="7 13" id="KW-1133">Transmembrane helix</keyword>
<reference evidence="15" key="1">
    <citation type="journal article" date="2014" name="Science">
        <title>Ancient hybridizations among the ancestral genomes of bread wheat.</title>
        <authorList>
            <consortium name="International Wheat Genome Sequencing Consortium,"/>
            <person name="Marcussen T."/>
            <person name="Sandve S.R."/>
            <person name="Heier L."/>
            <person name="Spannagl M."/>
            <person name="Pfeifer M."/>
            <person name="Jakobsen K.S."/>
            <person name="Wulff B.B."/>
            <person name="Steuernagel B."/>
            <person name="Mayer K.F."/>
            <person name="Olsen O.A."/>
        </authorList>
    </citation>
    <scope>NUCLEOTIDE SEQUENCE [LARGE SCALE GENOMIC DNA]</scope>
    <source>
        <strain evidence="15">cv. AL8/78</strain>
    </source>
</reference>
<dbReference type="PRINTS" id="PR00385">
    <property type="entry name" value="P450"/>
</dbReference>
<dbReference type="SUPFAM" id="SSF48264">
    <property type="entry name" value="Cytochrome P450"/>
    <property type="match status" value="1"/>
</dbReference>
<evidence type="ECO:0008006" key="16">
    <source>
        <dbReference type="Google" id="ProtNLM"/>
    </source>
</evidence>
<dbReference type="InterPro" id="IPR002401">
    <property type="entry name" value="Cyt_P450_E_grp-I"/>
</dbReference>
<dbReference type="CDD" id="cd11072">
    <property type="entry name" value="CYP71-like"/>
    <property type="match status" value="1"/>
</dbReference>
<dbReference type="Proteomes" id="UP000015105">
    <property type="component" value="Chromosome 2D"/>
</dbReference>
<dbReference type="EnsemblPlants" id="AET2Gv20011600.1">
    <property type="protein sequence ID" value="AET2Gv20011600.1"/>
    <property type="gene ID" value="AET2Gv20011600"/>
</dbReference>
<dbReference type="PRINTS" id="PR00463">
    <property type="entry name" value="EP450I"/>
</dbReference>
<feature type="transmembrane region" description="Helical" evidence="13">
    <location>
        <begin position="12"/>
        <end position="35"/>
    </location>
</feature>
<dbReference type="PANTHER" id="PTHR47955:SF19">
    <property type="entry name" value="CYTOCHROME P450 71A9-LIKE ISOFORM X1"/>
    <property type="match status" value="1"/>
</dbReference>
<dbReference type="InterPro" id="IPR017972">
    <property type="entry name" value="Cyt_P450_CS"/>
</dbReference>
<comment type="cofactor">
    <cofactor evidence="1 11">
        <name>heme</name>
        <dbReference type="ChEBI" id="CHEBI:30413"/>
    </cofactor>
</comment>
<name>A0A453A7G1_AEGTS</name>
<evidence type="ECO:0000256" key="5">
    <source>
        <dbReference type="ARBA" id="ARBA00022692"/>
    </source>
</evidence>
<evidence type="ECO:0000256" key="2">
    <source>
        <dbReference type="ARBA" id="ARBA00004167"/>
    </source>
</evidence>
<feature type="binding site" description="axial binding residue" evidence="11">
    <location>
        <position position="461"/>
    </location>
    <ligand>
        <name>heme</name>
        <dbReference type="ChEBI" id="CHEBI:30413"/>
    </ligand>
    <ligandPart>
        <name>Fe</name>
        <dbReference type="ChEBI" id="CHEBI:18248"/>
    </ligandPart>
</feature>
<sequence>CKETHTKSMEPAALPLLWSVLPLIILLFLLVVKIYTSTPAGKRLPPGPWQLPLVGSLHHFLLSRHGDLPHRALQELSRKHGPLMLLRFGAVPTLVVSSAEAAREVLKTHDAAFASRHLTPTLDIFSRGGQDILFSPYGDLWRQLRRICLLELMSARRVLSFRHIREDEVAALIGYITDECARGGGCTVVEIGQLITRTVNDIVVRSAVGGRCPRRDEFLHVLDRSVKLAGGFNLSDLYPSSALARWLSGALRETERCNRKARAIMDDFIRERIDGAGESMEDLLGVLLRVQKDGGTQCPLDLTTDIITTVVQEMFVAGSETSSTTLEWAMSELVRNPRVLHKAQTEVREALHGRSKLVEGDLAGGRLSYLNLVMRETLRLHAPLPFLLPRQCREPCEVMGYHIPEGTKVLVNAWALGRDGAYWEDAEAFKPERFEESSAAAMDFKGGHFEYLPFGSGRRMCPGVVLGLANMELLIASLLYHFDWELPGGGRPEELDMSEAFGIAVSRKSKLVLHSTQRIPFTN</sequence>
<reference evidence="15" key="2">
    <citation type="journal article" date="2017" name="Nat. Plants">
        <title>The Aegilops tauschii genome reveals multiple impacts of transposons.</title>
        <authorList>
            <person name="Zhao G."/>
            <person name="Zou C."/>
            <person name="Li K."/>
            <person name="Wang K."/>
            <person name="Li T."/>
            <person name="Gao L."/>
            <person name="Zhang X."/>
            <person name="Wang H."/>
            <person name="Yang Z."/>
            <person name="Liu X."/>
            <person name="Jiang W."/>
            <person name="Mao L."/>
            <person name="Kong X."/>
            <person name="Jiao Y."/>
            <person name="Jia J."/>
        </authorList>
    </citation>
    <scope>NUCLEOTIDE SEQUENCE [LARGE SCALE GENOMIC DNA]</scope>
    <source>
        <strain evidence="15">cv. AL8/78</strain>
    </source>
</reference>
<keyword evidence="5 13" id="KW-0812">Transmembrane</keyword>
<evidence type="ECO:0000256" key="6">
    <source>
        <dbReference type="ARBA" id="ARBA00022723"/>
    </source>
</evidence>
<dbReference type="PROSITE" id="PS00086">
    <property type="entry name" value="CYTOCHROME_P450"/>
    <property type="match status" value="1"/>
</dbReference>
<evidence type="ECO:0000256" key="8">
    <source>
        <dbReference type="ARBA" id="ARBA00023002"/>
    </source>
</evidence>
<evidence type="ECO:0000256" key="11">
    <source>
        <dbReference type="PIRSR" id="PIRSR602401-1"/>
    </source>
</evidence>
<keyword evidence="6 11" id="KW-0479">Metal-binding</keyword>
<dbReference type="Pfam" id="PF00067">
    <property type="entry name" value="p450"/>
    <property type="match status" value="1"/>
</dbReference>
<evidence type="ECO:0000256" key="13">
    <source>
        <dbReference type="SAM" id="Phobius"/>
    </source>
</evidence>
<dbReference type="Gramene" id="AET2Gv20011600.1">
    <property type="protein sequence ID" value="AET2Gv20011600.1"/>
    <property type="gene ID" value="AET2Gv20011600"/>
</dbReference>
<dbReference type="GO" id="GO:0004497">
    <property type="term" value="F:monooxygenase activity"/>
    <property type="evidence" value="ECO:0007669"/>
    <property type="project" value="UniProtKB-KW"/>
</dbReference>